<evidence type="ECO:0000313" key="2">
    <source>
        <dbReference type="EMBL" id="ROP37495.1"/>
    </source>
</evidence>
<dbReference type="RefSeq" id="WP_123743284.1">
    <property type="nucleotide sequence ID" value="NZ_RJKM01000001.1"/>
</dbReference>
<organism evidence="2 3">
    <name type="scientific">Saccharothrix texasensis</name>
    <dbReference type="NCBI Taxonomy" id="103734"/>
    <lineage>
        <taxon>Bacteria</taxon>
        <taxon>Bacillati</taxon>
        <taxon>Actinomycetota</taxon>
        <taxon>Actinomycetes</taxon>
        <taxon>Pseudonocardiales</taxon>
        <taxon>Pseudonocardiaceae</taxon>
        <taxon>Saccharothrix</taxon>
    </lineage>
</organism>
<dbReference type="EMBL" id="RJKM01000001">
    <property type="protein sequence ID" value="ROP37495.1"/>
    <property type="molecule type" value="Genomic_DNA"/>
</dbReference>
<name>A0A3N1H4Q8_9PSEU</name>
<sequence>MNPLVQQVEQKTQDAQRNVEEFFDQVDRLLSWVPAPLEHMIAPIVQGMRLLSEKVAELWDHVGHLIEQWGDPDRLKQVGEQWVAQVGDVLGDIAGTIGLDKLRTTVEWEGRAARAYHSAVPAQSTGLNAVKDVANQLRTSLTSLANAIESFQMTMWFALGAFVVGAVGAIASACTVVGTPVGIAALSAACGAAIALIGTAVLAMKSQVNTIETEQTAIMQKIHDLGSDWAMPDTAAMADASATDGDESDWRPGS</sequence>
<keyword evidence="1" id="KW-0812">Transmembrane</keyword>
<protein>
    <recommendedName>
        <fullName evidence="4">Type VII secretion system (Wss) protein ESAT-6</fullName>
    </recommendedName>
</protein>
<dbReference type="OrthoDB" id="4746246at2"/>
<evidence type="ECO:0000256" key="1">
    <source>
        <dbReference type="SAM" id="Phobius"/>
    </source>
</evidence>
<evidence type="ECO:0000313" key="3">
    <source>
        <dbReference type="Proteomes" id="UP000268727"/>
    </source>
</evidence>
<gene>
    <name evidence="2" type="ORF">EDD40_2808</name>
</gene>
<accession>A0A3N1H4Q8</accession>
<reference evidence="2 3" key="1">
    <citation type="submission" date="2018-11" db="EMBL/GenBank/DDBJ databases">
        <title>Sequencing the genomes of 1000 actinobacteria strains.</title>
        <authorList>
            <person name="Klenk H.-P."/>
        </authorList>
    </citation>
    <scope>NUCLEOTIDE SEQUENCE [LARGE SCALE GENOMIC DNA]</scope>
    <source>
        <strain evidence="2 3">DSM 44231</strain>
    </source>
</reference>
<dbReference type="Proteomes" id="UP000268727">
    <property type="component" value="Unassembled WGS sequence"/>
</dbReference>
<feature type="transmembrane region" description="Helical" evidence="1">
    <location>
        <begin position="184"/>
        <end position="204"/>
    </location>
</feature>
<comment type="caution">
    <text evidence="2">The sequence shown here is derived from an EMBL/GenBank/DDBJ whole genome shotgun (WGS) entry which is preliminary data.</text>
</comment>
<proteinExistence type="predicted"/>
<dbReference type="AlphaFoldDB" id="A0A3N1H4Q8"/>
<evidence type="ECO:0008006" key="4">
    <source>
        <dbReference type="Google" id="ProtNLM"/>
    </source>
</evidence>
<feature type="transmembrane region" description="Helical" evidence="1">
    <location>
        <begin position="156"/>
        <end position="178"/>
    </location>
</feature>
<keyword evidence="1" id="KW-1133">Transmembrane helix</keyword>
<keyword evidence="3" id="KW-1185">Reference proteome</keyword>
<keyword evidence="1" id="KW-0472">Membrane</keyword>